<evidence type="ECO:0000256" key="2">
    <source>
        <dbReference type="SAM" id="SignalP"/>
    </source>
</evidence>
<keyword evidence="1" id="KW-1133">Transmembrane helix</keyword>
<proteinExistence type="predicted"/>
<dbReference type="EMBL" id="JAHFYH010000045">
    <property type="protein sequence ID" value="KAH0218908.1"/>
    <property type="molecule type" value="Genomic_DNA"/>
</dbReference>
<keyword evidence="2" id="KW-0732">Signal</keyword>
<reference evidence="3" key="1">
    <citation type="journal article" date="2021" name="J Fungi (Basel)">
        <title>Virulence traits and population genomics of the black yeast Aureobasidium melanogenum.</title>
        <authorList>
            <person name="Cernosa A."/>
            <person name="Sun X."/>
            <person name="Gostincar C."/>
            <person name="Fang C."/>
            <person name="Gunde-Cimerman N."/>
            <person name="Song Z."/>
        </authorList>
    </citation>
    <scope>NUCLEOTIDE SEQUENCE</scope>
    <source>
        <strain evidence="3">EXF-8016</strain>
    </source>
</reference>
<dbReference type="AlphaFoldDB" id="A0A9P8GFN0"/>
<reference evidence="3" key="2">
    <citation type="submission" date="2021-08" db="EMBL/GenBank/DDBJ databases">
        <authorList>
            <person name="Gostincar C."/>
            <person name="Sun X."/>
            <person name="Song Z."/>
            <person name="Gunde-Cimerman N."/>
        </authorList>
    </citation>
    <scope>NUCLEOTIDE SEQUENCE</scope>
    <source>
        <strain evidence="3">EXF-8016</strain>
    </source>
</reference>
<feature type="non-terminal residue" evidence="3">
    <location>
        <position position="1"/>
    </location>
</feature>
<name>A0A9P8GFN0_AURME</name>
<evidence type="ECO:0000256" key="1">
    <source>
        <dbReference type="SAM" id="Phobius"/>
    </source>
</evidence>
<evidence type="ECO:0000313" key="3">
    <source>
        <dbReference type="EMBL" id="KAH0218908.1"/>
    </source>
</evidence>
<dbReference type="Proteomes" id="UP000767238">
    <property type="component" value="Unassembled WGS sequence"/>
</dbReference>
<keyword evidence="1" id="KW-0812">Transmembrane</keyword>
<feature type="transmembrane region" description="Helical" evidence="1">
    <location>
        <begin position="182"/>
        <end position="203"/>
    </location>
</feature>
<accession>A0A9P8GFN0</accession>
<organism evidence="3 4">
    <name type="scientific">Aureobasidium melanogenum</name>
    <name type="common">Aureobasidium pullulans var. melanogenum</name>
    <dbReference type="NCBI Taxonomy" id="46634"/>
    <lineage>
        <taxon>Eukaryota</taxon>
        <taxon>Fungi</taxon>
        <taxon>Dikarya</taxon>
        <taxon>Ascomycota</taxon>
        <taxon>Pezizomycotina</taxon>
        <taxon>Dothideomycetes</taxon>
        <taxon>Dothideomycetidae</taxon>
        <taxon>Dothideales</taxon>
        <taxon>Saccotheciaceae</taxon>
        <taxon>Aureobasidium</taxon>
    </lineage>
</organism>
<keyword evidence="1" id="KW-0472">Membrane</keyword>
<feature type="signal peptide" evidence="2">
    <location>
        <begin position="1"/>
        <end position="20"/>
    </location>
</feature>
<comment type="caution">
    <text evidence="3">The sequence shown here is derived from an EMBL/GenBank/DDBJ whole genome shotgun (WGS) entry which is preliminary data.</text>
</comment>
<protein>
    <submittedName>
        <fullName evidence="3">Uncharacterized protein</fullName>
    </submittedName>
</protein>
<gene>
    <name evidence="3" type="ORF">KCV03_g6204</name>
</gene>
<feature type="chain" id="PRO_5040411888" evidence="2">
    <location>
        <begin position="21"/>
        <end position="374"/>
    </location>
</feature>
<sequence>MKFYLLFVVSAALNFQPALGVDVATWQVDFWQGESCTSDATGSMTGPTHLESGTVCHPIPDIGLTSALDLYAGSTRISLGLHESSDCSDDGGFYESESSSAPECIPIGNAVAYSITTKGKKRSTAVSSSGRSKSSPLEKRIKCHNPNFVLGTGVAATMFWYQSGGVCPLTANEGNINNAQCGLSITFGAVFALIGIFAASGLVNFGKRDLNGTVAPLLEDLTILDGYAVSIRPVGSDLGHPYPAGLDWNNYSFEATNLDGSGANLSSVFSIHSSGRRRLTMPLEEEEGSGPNKRSSKYVAYYGWTDGDTEAFVNDHICKTKDASMPAAEAIWNYGHNQNSGDFCANLVGPSGDVLTHGNFAILDGTFTDYAGKC</sequence>
<evidence type="ECO:0000313" key="4">
    <source>
        <dbReference type="Proteomes" id="UP000767238"/>
    </source>
</evidence>